<sequence length="224" mass="23868">MAIFIIFAVICLSIVYLAIHSSRQQKAQLAYLNNYQFHPAIKEKLKNKHPLLTDKQLEYVLDGLRDFFYLCQQSGSTMVAMPSQVVDDAWHEFILFTQSYELFCENALGRFLHHTPAEAMQSPTSAQAGIKRAWRLACSKEAIEPQKPKRLPRIFAIDAQLAIVGGFIYSLNCHALTASNGEFCVSHIGCGGCGGGDGGGNGGESGDGGGCGSGCGGGCGGGGG</sequence>
<protein>
    <submittedName>
        <fullName evidence="1">Uncharacterized protein</fullName>
    </submittedName>
</protein>
<evidence type="ECO:0000313" key="2">
    <source>
        <dbReference type="Proteomes" id="UP000195667"/>
    </source>
</evidence>
<dbReference type="EMBL" id="FUKI01000090">
    <property type="protein sequence ID" value="SJM91190.1"/>
    <property type="molecule type" value="Genomic_DNA"/>
</dbReference>
<dbReference type="OrthoDB" id="278697at2"/>
<evidence type="ECO:0000313" key="1">
    <source>
        <dbReference type="EMBL" id="SJM91190.1"/>
    </source>
</evidence>
<keyword evidence="2" id="KW-1185">Reference proteome</keyword>
<dbReference type="PANTHER" id="PTHR35420">
    <property type="entry name" value="OS02G0198500 PROTEIN"/>
    <property type="match status" value="1"/>
</dbReference>
<gene>
    <name evidence="1" type="ORF">CRENPOLYSF1_180029</name>
</gene>
<dbReference type="Proteomes" id="UP000195667">
    <property type="component" value="Unassembled WGS sequence"/>
</dbReference>
<proteinExistence type="predicted"/>
<organism evidence="1 2">
    <name type="scientific">Crenothrix polyspora</name>
    <dbReference type="NCBI Taxonomy" id="360316"/>
    <lineage>
        <taxon>Bacteria</taxon>
        <taxon>Pseudomonadati</taxon>
        <taxon>Pseudomonadota</taxon>
        <taxon>Gammaproteobacteria</taxon>
        <taxon>Methylococcales</taxon>
        <taxon>Crenotrichaceae</taxon>
        <taxon>Crenothrix</taxon>
    </lineage>
</organism>
<reference evidence="2" key="1">
    <citation type="submission" date="2017-02" db="EMBL/GenBank/DDBJ databases">
        <authorList>
            <person name="Daims H."/>
        </authorList>
    </citation>
    <scope>NUCLEOTIDE SEQUENCE [LARGE SCALE GENOMIC DNA]</scope>
</reference>
<name>A0A1R4H5Q9_9GAMM</name>
<dbReference type="PANTHER" id="PTHR35420:SF1">
    <property type="entry name" value="OS09G0480532 PROTEIN"/>
    <property type="match status" value="1"/>
</dbReference>
<dbReference type="RefSeq" id="WP_087142839.1">
    <property type="nucleotide sequence ID" value="NZ_FUKI01000090.1"/>
</dbReference>
<accession>A0A1R4H5Q9</accession>
<dbReference type="AlphaFoldDB" id="A0A1R4H5Q9"/>